<dbReference type="PANTHER" id="PTHR34512:SF30">
    <property type="entry name" value="OUTER MEMBRANE PROTEIN ASSEMBLY FACTOR BAMB"/>
    <property type="match status" value="1"/>
</dbReference>
<dbReference type="AlphaFoldDB" id="A0A6I6GTT3"/>
<feature type="domain" description="Pyrrolo-quinoline quinone repeat" evidence="1">
    <location>
        <begin position="351"/>
        <end position="411"/>
    </location>
</feature>
<dbReference type="SMART" id="SM00564">
    <property type="entry name" value="PQQ"/>
    <property type="match status" value="8"/>
</dbReference>
<dbReference type="EMBL" id="CP046566">
    <property type="protein sequence ID" value="QGW28479.1"/>
    <property type="molecule type" value="Genomic_DNA"/>
</dbReference>
<dbReference type="InterPro" id="IPR002372">
    <property type="entry name" value="PQQ_rpt_dom"/>
</dbReference>
<dbReference type="Gene3D" id="2.130.10.10">
    <property type="entry name" value="YVTN repeat-like/Quinoprotein amine dehydrogenase"/>
    <property type="match status" value="2"/>
</dbReference>
<keyword evidence="3" id="KW-1185">Reference proteome</keyword>
<dbReference type="Gene3D" id="2.40.10.480">
    <property type="match status" value="1"/>
</dbReference>
<dbReference type="Pfam" id="PF13360">
    <property type="entry name" value="PQQ_2"/>
    <property type="match status" value="3"/>
</dbReference>
<dbReference type="InterPro" id="IPR015943">
    <property type="entry name" value="WD40/YVTN_repeat-like_dom_sf"/>
</dbReference>
<name>A0A6I6GTT3_9BACT</name>
<dbReference type="InterPro" id="IPR018391">
    <property type="entry name" value="PQQ_b-propeller_rpt"/>
</dbReference>
<dbReference type="InterPro" id="IPR011047">
    <property type="entry name" value="Quinoprotein_ADH-like_sf"/>
</dbReference>
<dbReference type="RefSeq" id="WP_157478832.1">
    <property type="nucleotide sequence ID" value="NZ_CP046566.1"/>
</dbReference>
<dbReference type="KEGG" id="fls:GLV81_10535"/>
<dbReference type="Gene3D" id="2.60.40.2340">
    <property type="match status" value="1"/>
</dbReference>
<feature type="domain" description="Pyrrolo-quinoline quinone repeat" evidence="1">
    <location>
        <begin position="209"/>
        <end position="342"/>
    </location>
</feature>
<dbReference type="PANTHER" id="PTHR34512">
    <property type="entry name" value="CELL SURFACE PROTEIN"/>
    <property type="match status" value="1"/>
</dbReference>
<dbReference type="Proteomes" id="UP000426027">
    <property type="component" value="Chromosome"/>
</dbReference>
<protein>
    <submittedName>
        <fullName evidence="2">PQQ-binding-like beta-propeller repeat protein</fullName>
    </submittedName>
</protein>
<organism evidence="2 3">
    <name type="scientific">Phnomibacter ginsenosidimutans</name>
    <dbReference type="NCBI Taxonomy" id="2676868"/>
    <lineage>
        <taxon>Bacteria</taxon>
        <taxon>Pseudomonadati</taxon>
        <taxon>Bacteroidota</taxon>
        <taxon>Chitinophagia</taxon>
        <taxon>Chitinophagales</taxon>
        <taxon>Chitinophagaceae</taxon>
        <taxon>Phnomibacter</taxon>
    </lineage>
</organism>
<accession>A0A6I6GTT3</accession>
<sequence length="470" mass="52137">MKHPFMFIGSKLTSLLILSSSLFFIIACGKDKIKDPNKEILSVKFLKSDSTAFNEADVSVFLEKDSIWVYLPPNADLSRIKPVITYKGEKISPLSGVTMDFTNPVVFNVTAEDGTTRSYVAVVKAQEVNKVYVGDTGGRLVCYNAKTGVERWIKTIPGGEGFGYSQACLKNNTIYIGGTDAKVYAINSMTGEVKWTYQALQAIESSPIVENGIVYIGSNHLLFALDAETGNLKWTYTTYGNVSGKPMYDNGIIYFGADGIVYALNATTGSLIREYRTHQSETLFYSGETVLYKGHIYIGSRYGKLFAFNKETGNLKWTFNDDRASMEQSTPIIRNDTIFILSSFDMGSSTRQFGSAYAIDANTGVLIWKSQNGIGFKKNPVYHDGILYMSGYDDKFKALNSKDGSAVWQVSNFRGMEPTLGNNLLFVGEGINKRFCAIEPKTGRIVWEKTGGHFIFNKPLVVDNRGRVIN</sequence>
<evidence type="ECO:0000313" key="2">
    <source>
        <dbReference type="EMBL" id="QGW28479.1"/>
    </source>
</evidence>
<evidence type="ECO:0000313" key="3">
    <source>
        <dbReference type="Proteomes" id="UP000426027"/>
    </source>
</evidence>
<evidence type="ECO:0000259" key="1">
    <source>
        <dbReference type="Pfam" id="PF13360"/>
    </source>
</evidence>
<dbReference type="SUPFAM" id="SSF50998">
    <property type="entry name" value="Quinoprotein alcohol dehydrogenase-like"/>
    <property type="match status" value="3"/>
</dbReference>
<feature type="domain" description="Pyrrolo-quinoline quinone repeat" evidence="1">
    <location>
        <begin position="128"/>
        <end position="199"/>
    </location>
</feature>
<proteinExistence type="predicted"/>
<gene>
    <name evidence="2" type="ORF">GLV81_10535</name>
</gene>
<dbReference type="PROSITE" id="PS51257">
    <property type="entry name" value="PROKAR_LIPOPROTEIN"/>
    <property type="match status" value="1"/>
</dbReference>
<reference evidence="2 3" key="1">
    <citation type="submission" date="2019-11" db="EMBL/GenBank/DDBJ databases">
        <authorList>
            <person name="Im W.T."/>
        </authorList>
    </citation>
    <scope>NUCLEOTIDE SEQUENCE [LARGE SCALE GENOMIC DNA]</scope>
    <source>
        <strain evidence="2 3">SB-02</strain>
    </source>
</reference>